<reference evidence="6" key="1">
    <citation type="submission" date="2013-07" db="EMBL/GenBank/DDBJ databases">
        <authorList>
            <person name="Geib S."/>
        </authorList>
    </citation>
    <scope>NUCLEOTIDE SEQUENCE</scope>
</reference>
<dbReference type="InterPro" id="IPR038606">
    <property type="entry name" value="To_sf"/>
</dbReference>
<evidence type="ECO:0000313" key="6">
    <source>
        <dbReference type="EMBL" id="JAC06392.1"/>
    </source>
</evidence>
<evidence type="ECO:0000256" key="1">
    <source>
        <dbReference type="ARBA" id="ARBA00022729"/>
    </source>
</evidence>
<evidence type="ECO:0000256" key="2">
    <source>
        <dbReference type="ARBA" id="ARBA00023108"/>
    </source>
</evidence>
<dbReference type="InterPro" id="IPR010562">
    <property type="entry name" value="Haemolymph_juvenile_hormone-bd"/>
</dbReference>
<organism evidence="6">
    <name type="scientific">Ceratitis capitata</name>
    <name type="common">Mediterranean fruit fly</name>
    <name type="synonym">Tephritis capitata</name>
    <dbReference type="NCBI Taxonomy" id="7213"/>
    <lineage>
        <taxon>Eukaryota</taxon>
        <taxon>Metazoa</taxon>
        <taxon>Ecdysozoa</taxon>
        <taxon>Arthropoda</taxon>
        <taxon>Hexapoda</taxon>
        <taxon>Insecta</taxon>
        <taxon>Pterygota</taxon>
        <taxon>Neoptera</taxon>
        <taxon>Endopterygota</taxon>
        <taxon>Diptera</taxon>
        <taxon>Brachycera</taxon>
        <taxon>Muscomorpha</taxon>
        <taxon>Tephritoidea</taxon>
        <taxon>Tephritidae</taxon>
        <taxon>Ceratitis</taxon>
        <taxon>Ceratitis</taxon>
    </lineage>
</organism>
<evidence type="ECO:0000256" key="3">
    <source>
        <dbReference type="ARBA" id="ARBA00060902"/>
    </source>
</evidence>
<keyword evidence="1 4" id="KW-0732">Signal</keyword>
<dbReference type="FunFam" id="3.15.10.30:FF:000001">
    <property type="entry name" value="Takeout-like protein 1"/>
    <property type="match status" value="1"/>
</dbReference>
<dbReference type="Pfam" id="PF06585">
    <property type="entry name" value="JHBP"/>
    <property type="match status" value="1"/>
</dbReference>
<dbReference type="KEGG" id="ccat:101449024"/>
<name>W8CBV7_CERCA</name>
<evidence type="ECO:0000313" key="7">
    <source>
        <dbReference type="Proteomes" id="UP000606786"/>
    </source>
</evidence>
<dbReference type="Gene3D" id="3.15.10.30">
    <property type="entry name" value="Haemolymph juvenile hormone binding protein"/>
    <property type="match status" value="1"/>
</dbReference>
<dbReference type="EMBL" id="CAJHJT010000001">
    <property type="protein sequence ID" value="CAD6991753.1"/>
    <property type="molecule type" value="Genomic_DNA"/>
</dbReference>
<dbReference type="Proteomes" id="UP000606786">
    <property type="component" value="Unassembled WGS sequence"/>
</dbReference>
<feature type="signal peptide" evidence="4">
    <location>
        <begin position="1"/>
        <end position="18"/>
    </location>
</feature>
<dbReference type="OrthoDB" id="8190514at2759"/>
<reference evidence="5" key="3">
    <citation type="submission" date="2020-11" db="EMBL/GenBank/DDBJ databases">
        <authorList>
            <person name="Whitehead M."/>
        </authorList>
    </citation>
    <scope>NUCLEOTIDE SEQUENCE</scope>
    <source>
        <strain evidence="5">EGII</strain>
    </source>
</reference>
<protein>
    <submittedName>
        <fullName evidence="5">(Mediterranean fruit fly) hypothetical protein</fullName>
    </submittedName>
    <submittedName>
        <fullName evidence="6">Protein takeout</fullName>
    </submittedName>
</protein>
<dbReference type="SMART" id="SM00700">
    <property type="entry name" value="JHBP"/>
    <property type="match status" value="1"/>
</dbReference>
<proteinExistence type="evidence at transcript level"/>
<dbReference type="EMBL" id="GAMC01000164">
    <property type="protein sequence ID" value="JAC06392.1"/>
    <property type="molecule type" value="mRNA"/>
</dbReference>
<dbReference type="GeneID" id="101449024"/>
<dbReference type="GO" id="GO:0007623">
    <property type="term" value="P:circadian rhythm"/>
    <property type="evidence" value="ECO:0007669"/>
    <property type="project" value="UniProtKB-ARBA"/>
</dbReference>
<keyword evidence="7" id="KW-1185">Reference proteome</keyword>
<dbReference type="AlphaFoldDB" id="W8CBV7"/>
<dbReference type="PANTHER" id="PTHR11008">
    <property type="entry name" value="PROTEIN TAKEOUT-LIKE PROTEIN"/>
    <property type="match status" value="1"/>
</dbReference>
<comment type="similarity">
    <text evidence="3">Belongs to the TO family.</text>
</comment>
<sequence length="248" mass="28181">MKCYIILVLLLVLGLCHADLPPKIEKCTAGDVDCIAKLLPFILKNYANGIPEIGLPNIEKLSLNNVVITRVNGQSPVSLNLEFKKMYLHGISNSTVERLVGFEKDLLKSKFEAYVTIPNLVVDGEYESSGKVLILPMDATGYAKILLKNTKLSMKMKADEEWRDGKQYMKIKAMKCKLMPELMHVKFENLFNGNKELGASLNELINDNWKTLWSDMEPQVNDAVMKIVKHLLESVLQVLPYEDFYRKD</sequence>
<evidence type="ECO:0000313" key="5">
    <source>
        <dbReference type="EMBL" id="CAD6991753.1"/>
    </source>
</evidence>
<feature type="chain" id="PRO_5036441952" evidence="4">
    <location>
        <begin position="19"/>
        <end position="248"/>
    </location>
</feature>
<reference evidence="6" key="2">
    <citation type="journal article" date="2014" name="BMC Genomics">
        <title>A genomic perspective to assessing quality of mass-reared SIT flies used in Mediterranean fruit fly (Ceratitis capitata) eradication in California.</title>
        <authorList>
            <person name="Calla B."/>
            <person name="Hall B."/>
            <person name="Hou S."/>
            <person name="Geib S.M."/>
        </authorList>
    </citation>
    <scope>NUCLEOTIDE SEQUENCE</scope>
</reference>
<evidence type="ECO:0000256" key="4">
    <source>
        <dbReference type="SAM" id="SignalP"/>
    </source>
</evidence>
<keyword evidence="2" id="KW-0090">Biological rhythms</keyword>
<dbReference type="PANTHER" id="PTHR11008:SF32">
    <property type="entry name" value="CIRCADIAN CLOCK-CONTROLLED PROTEIN DAYWAKE-RELATED"/>
    <property type="match status" value="1"/>
</dbReference>
<accession>W8CBV7</accession>
<dbReference type="GO" id="GO:0005615">
    <property type="term" value="C:extracellular space"/>
    <property type="evidence" value="ECO:0007669"/>
    <property type="project" value="TreeGrafter"/>
</dbReference>
<gene>
    <name evidence="6" type="primary">TAKT</name>
    <name evidence="5" type="ORF">CCAP1982_LOCUS664</name>
</gene>